<accession>A0A498JNW5</accession>
<dbReference type="Proteomes" id="UP000290289">
    <property type="component" value="Chromosome 6"/>
</dbReference>
<keyword evidence="3" id="KW-1133">Transmembrane helix</keyword>
<evidence type="ECO:0000256" key="4">
    <source>
        <dbReference type="ARBA" id="ARBA00023136"/>
    </source>
</evidence>
<feature type="signal peptide" evidence="5">
    <location>
        <begin position="1"/>
        <end position="23"/>
    </location>
</feature>
<dbReference type="GO" id="GO:0016020">
    <property type="term" value="C:membrane"/>
    <property type="evidence" value="ECO:0007669"/>
    <property type="project" value="UniProtKB-SubCell"/>
</dbReference>
<dbReference type="GO" id="GO:0005769">
    <property type="term" value="C:early endosome"/>
    <property type="evidence" value="ECO:0007669"/>
    <property type="project" value="UniProtKB-SubCell"/>
</dbReference>
<reference evidence="6 7" key="1">
    <citation type="submission" date="2018-10" db="EMBL/GenBank/DDBJ databases">
        <title>A high-quality apple genome assembly.</title>
        <authorList>
            <person name="Hu J."/>
        </authorList>
    </citation>
    <scope>NUCLEOTIDE SEQUENCE [LARGE SCALE GENOMIC DNA]</scope>
    <source>
        <strain evidence="7">cv. HFTH1</strain>
        <tissue evidence="6">Young leaf</tissue>
    </source>
</reference>
<evidence type="ECO:0000256" key="2">
    <source>
        <dbReference type="ARBA" id="ARBA00022692"/>
    </source>
</evidence>
<comment type="caution">
    <text evidence="6">The sequence shown here is derived from an EMBL/GenBank/DDBJ whole genome shotgun (WGS) entry which is preliminary data.</text>
</comment>
<keyword evidence="4" id="KW-0472">Membrane</keyword>
<protein>
    <submittedName>
        <fullName evidence="6">Uncharacterized protein</fullName>
    </submittedName>
</protein>
<name>A0A498JNW5_MALDO</name>
<dbReference type="GO" id="GO:0015095">
    <property type="term" value="F:magnesium ion transmembrane transporter activity"/>
    <property type="evidence" value="ECO:0007669"/>
    <property type="project" value="InterPro"/>
</dbReference>
<dbReference type="STRING" id="3750.A0A498JNW5"/>
<feature type="chain" id="PRO_5019779006" evidence="5">
    <location>
        <begin position="24"/>
        <end position="216"/>
    </location>
</feature>
<evidence type="ECO:0000313" key="6">
    <source>
        <dbReference type="EMBL" id="RXH96805.1"/>
    </source>
</evidence>
<evidence type="ECO:0000256" key="5">
    <source>
        <dbReference type="SAM" id="SignalP"/>
    </source>
</evidence>
<dbReference type="Pfam" id="PF05653">
    <property type="entry name" value="Mg_trans_NIPA"/>
    <property type="match status" value="1"/>
</dbReference>
<evidence type="ECO:0000256" key="3">
    <source>
        <dbReference type="ARBA" id="ARBA00022989"/>
    </source>
</evidence>
<evidence type="ECO:0000256" key="1">
    <source>
        <dbReference type="ARBA" id="ARBA00004651"/>
    </source>
</evidence>
<organism evidence="6 7">
    <name type="scientific">Malus domestica</name>
    <name type="common">Apple</name>
    <name type="synonym">Pyrus malus</name>
    <dbReference type="NCBI Taxonomy" id="3750"/>
    <lineage>
        <taxon>Eukaryota</taxon>
        <taxon>Viridiplantae</taxon>
        <taxon>Streptophyta</taxon>
        <taxon>Embryophyta</taxon>
        <taxon>Tracheophyta</taxon>
        <taxon>Spermatophyta</taxon>
        <taxon>Magnoliopsida</taxon>
        <taxon>eudicotyledons</taxon>
        <taxon>Gunneridae</taxon>
        <taxon>Pentapetalae</taxon>
        <taxon>rosids</taxon>
        <taxon>fabids</taxon>
        <taxon>Rosales</taxon>
        <taxon>Rosaceae</taxon>
        <taxon>Amygdaloideae</taxon>
        <taxon>Maleae</taxon>
        <taxon>Malus</taxon>
    </lineage>
</organism>
<gene>
    <name evidence="6" type="ORF">DVH24_009647</name>
</gene>
<keyword evidence="2" id="KW-0812">Transmembrane</keyword>
<keyword evidence="5" id="KW-0732">Signal</keyword>
<dbReference type="EMBL" id="RDQH01000332">
    <property type="protein sequence ID" value="RXH96805.1"/>
    <property type="molecule type" value="Genomic_DNA"/>
</dbReference>
<dbReference type="AlphaFoldDB" id="A0A498JNW5"/>
<keyword evidence="7" id="KW-1185">Reference proteome</keyword>
<sequence length="216" mass="23453">MAALPIGKFTILMGASILVSVLAKEIRVGSKLVDCSGEDVAHYSPNCTHVIVDKICMMIPYVLLLEMTPRLESEEHVHRLAPHSFDVRLPIDPTCRACPPTLSKLNPGFSSTCNPISPRAKSRASMLGIKFSMTPTPNCLFSAMASEGQSPPISWRDSYKGMFSDNSNGLIRALSSSLFIGASFIVKKKGLKKVGASDIRAAKMECGLERESTLHQ</sequence>
<dbReference type="InterPro" id="IPR008521">
    <property type="entry name" value="Mg_trans_NIPA"/>
</dbReference>
<proteinExistence type="predicted"/>
<evidence type="ECO:0000313" key="7">
    <source>
        <dbReference type="Proteomes" id="UP000290289"/>
    </source>
</evidence>
<comment type="subcellular location">
    <subcellularLocation>
        <location evidence="1">Cell membrane</location>
        <topology evidence="1">Multi-pass membrane protein</topology>
    </subcellularLocation>
</comment>